<name>A0AAV2Z6Z9_9STRA</name>
<evidence type="ECO:0000256" key="5">
    <source>
        <dbReference type="ARBA" id="ARBA00022777"/>
    </source>
</evidence>
<comment type="caution">
    <text evidence="8">The sequence shown here is derived from an EMBL/GenBank/DDBJ whole genome shotgun (WGS) entry which is preliminary data.</text>
</comment>
<dbReference type="GO" id="GO:0004385">
    <property type="term" value="F:GMP kinase activity"/>
    <property type="evidence" value="ECO:0007669"/>
    <property type="project" value="UniProtKB-EC"/>
</dbReference>
<sequence length="268" mass="30011">MDKKPLNSLSFEELAILNERKEAIKKEHMAYVDAHPEIKTLLSSFMSALLMEKADDVVAFAKNHFATYRPRTAELEPLVIAGPSGVGKGTIINLLLTKFPTLFGFSVSHTTRGPREGEIDGVSYNFTTKEKVQKEIADGLFLEHANVHGNIYGTSKAAVQKVQDDDKICILDIDIQGVQQVKQAGIKAKFLFIAPPSMEELEARLRGRNTETEDKIQLRVKNAAGELEYAKQPGAFDATIVNQDLDVTYNRVLDTLQKWYPRVDFSQR</sequence>
<dbReference type="Proteomes" id="UP001146120">
    <property type="component" value="Unassembled WGS sequence"/>
</dbReference>
<reference evidence="8" key="2">
    <citation type="journal article" date="2023" name="Microbiol Resour">
        <title>Decontamination and Annotation of the Draft Genome Sequence of the Oomycete Lagenidium giganteum ARSEF 373.</title>
        <authorList>
            <person name="Morgan W.R."/>
            <person name="Tartar A."/>
        </authorList>
    </citation>
    <scope>NUCLEOTIDE SEQUENCE</scope>
    <source>
        <strain evidence="8">ARSEF 373</strain>
    </source>
</reference>
<accession>A0AAV2Z6Z9</accession>
<dbReference type="PANTHER" id="PTHR23117:SF13">
    <property type="entry name" value="GUANYLATE KINASE"/>
    <property type="match status" value="1"/>
</dbReference>
<dbReference type="SUPFAM" id="SSF47391">
    <property type="entry name" value="Dimerization-anchoring domain of cAMP-dependent PK regulatory subunit"/>
    <property type="match status" value="1"/>
</dbReference>
<keyword evidence="6" id="KW-0067">ATP-binding</keyword>
<dbReference type="CDD" id="cd00071">
    <property type="entry name" value="GMPK"/>
    <property type="match status" value="1"/>
</dbReference>
<proteinExistence type="inferred from homology"/>
<dbReference type="GO" id="GO:0005829">
    <property type="term" value="C:cytosol"/>
    <property type="evidence" value="ECO:0007669"/>
    <property type="project" value="TreeGrafter"/>
</dbReference>
<dbReference type="EMBL" id="DAKRPA010000041">
    <property type="protein sequence ID" value="DBA01809.1"/>
    <property type="molecule type" value="Genomic_DNA"/>
</dbReference>
<dbReference type="InterPro" id="IPR047501">
    <property type="entry name" value="DD_CATIP"/>
</dbReference>
<keyword evidence="5" id="KW-0418">Kinase</keyword>
<dbReference type="AlphaFoldDB" id="A0AAV2Z6Z9"/>
<dbReference type="PROSITE" id="PS00856">
    <property type="entry name" value="GUANYLATE_KINASE_1"/>
    <property type="match status" value="1"/>
</dbReference>
<dbReference type="InterPro" id="IPR020590">
    <property type="entry name" value="Guanylate_kinase_CS"/>
</dbReference>
<dbReference type="SUPFAM" id="SSF52540">
    <property type="entry name" value="P-loop containing nucleoside triphosphate hydrolases"/>
    <property type="match status" value="1"/>
</dbReference>
<reference evidence="8" key="1">
    <citation type="submission" date="2022-11" db="EMBL/GenBank/DDBJ databases">
        <authorList>
            <person name="Morgan W.R."/>
            <person name="Tartar A."/>
        </authorList>
    </citation>
    <scope>NUCLEOTIDE SEQUENCE</scope>
    <source>
        <strain evidence="8">ARSEF 373</strain>
    </source>
</reference>
<evidence type="ECO:0000256" key="3">
    <source>
        <dbReference type="ARBA" id="ARBA00022679"/>
    </source>
</evidence>
<feature type="domain" description="Guanylate kinase-like" evidence="7">
    <location>
        <begin position="75"/>
        <end position="257"/>
    </location>
</feature>
<protein>
    <recommendedName>
        <fullName evidence="2">guanylate kinase</fullName>
        <ecNumber evidence="2">2.7.4.8</ecNumber>
    </recommendedName>
</protein>
<dbReference type="Gene3D" id="3.40.50.300">
    <property type="entry name" value="P-loop containing nucleotide triphosphate hydrolases"/>
    <property type="match status" value="1"/>
</dbReference>
<evidence type="ECO:0000256" key="4">
    <source>
        <dbReference type="ARBA" id="ARBA00022741"/>
    </source>
</evidence>
<dbReference type="FunFam" id="3.40.50.300:FF:000776">
    <property type="entry name" value="Guanylate kinase 2"/>
    <property type="match status" value="1"/>
</dbReference>
<dbReference type="SMART" id="SM00072">
    <property type="entry name" value="GuKc"/>
    <property type="match status" value="1"/>
</dbReference>
<dbReference type="CDD" id="cd22973">
    <property type="entry name" value="DD_CATIP"/>
    <property type="match status" value="1"/>
</dbReference>
<organism evidence="8 9">
    <name type="scientific">Lagenidium giganteum</name>
    <dbReference type="NCBI Taxonomy" id="4803"/>
    <lineage>
        <taxon>Eukaryota</taxon>
        <taxon>Sar</taxon>
        <taxon>Stramenopiles</taxon>
        <taxon>Oomycota</taxon>
        <taxon>Peronosporomycetes</taxon>
        <taxon>Pythiales</taxon>
        <taxon>Pythiaceae</taxon>
    </lineage>
</organism>
<gene>
    <name evidence="8" type="ORF">N0F65_002925</name>
</gene>
<evidence type="ECO:0000256" key="6">
    <source>
        <dbReference type="ARBA" id="ARBA00022840"/>
    </source>
</evidence>
<dbReference type="NCBIfam" id="TIGR03263">
    <property type="entry name" value="guanyl_kin"/>
    <property type="match status" value="1"/>
</dbReference>
<evidence type="ECO:0000256" key="2">
    <source>
        <dbReference type="ARBA" id="ARBA00012961"/>
    </source>
</evidence>
<dbReference type="InterPro" id="IPR017665">
    <property type="entry name" value="Guanylate_kinase"/>
</dbReference>
<keyword evidence="9" id="KW-1185">Reference proteome</keyword>
<keyword evidence="3" id="KW-0808">Transferase</keyword>
<dbReference type="InterPro" id="IPR008144">
    <property type="entry name" value="Guanylate_kin-like_dom"/>
</dbReference>
<evidence type="ECO:0000256" key="1">
    <source>
        <dbReference type="ARBA" id="ARBA00005790"/>
    </source>
</evidence>
<dbReference type="PANTHER" id="PTHR23117">
    <property type="entry name" value="GUANYLATE KINASE-RELATED"/>
    <property type="match status" value="1"/>
</dbReference>
<evidence type="ECO:0000313" key="9">
    <source>
        <dbReference type="Proteomes" id="UP001146120"/>
    </source>
</evidence>
<dbReference type="GO" id="GO:0005524">
    <property type="term" value="F:ATP binding"/>
    <property type="evidence" value="ECO:0007669"/>
    <property type="project" value="UniProtKB-KW"/>
</dbReference>
<dbReference type="InterPro" id="IPR008145">
    <property type="entry name" value="GK/Ca_channel_bsu"/>
</dbReference>
<dbReference type="InterPro" id="IPR027417">
    <property type="entry name" value="P-loop_NTPase"/>
</dbReference>
<evidence type="ECO:0000259" key="7">
    <source>
        <dbReference type="PROSITE" id="PS50052"/>
    </source>
</evidence>
<comment type="similarity">
    <text evidence="1">Belongs to the guanylate kinase family.</text>
</comment>
<dbReference type="Pfam" id="PF00625">
    <property type="entry name" value="Guanylate_kin"/>
    <property type="match status" value="1"/>
</dbReference>
<dbReference type="PROSITE" id="PS50052">
    <property type="entry name" value="GUANYLATE_KINASE_2"/>
    <property type="match status" value="1"/>
</dbReference>
<keyword evidence="4" id="KW-0547">Nucleotide-binding</keyword>
<dbReference type="EC" id="2.7.4.8" evidence="2"/>
<evidence type="ECO:0000313" key="8">
    <source>
        <dbReference type="EMBL" id="DBA01809.1"/>
    </source>
</evidence>